<protein>
    <recommendedName>
        <fullName evidence="6">Strictosidine synthase conserved region domain-containing protein</fullName>
    </recommendedName>
</protein>
<dbReference type="InterPro" id="IPR018119">
    <property type="entry name" value="Strictosidine_synth_cons-reg"/>
</dbReference>
<evidence type="ECO:0000256" key="5">
    <source>
        <dbReference type="SAM" id="SignalP"/>
    </source>
</evidence>
<comment type="similarity">
    <text evidence="2">Belongs to the strictosidine synthase family.</text>
</comment>
<dbReference type="OMA" id="NFGWQEF"/>
<feature type="signal peptide" evidence="5">
    <location>
        <begin position="1"/>
        <end position="29"/>
    </location>
</feature>
<feature type="domain" description="Strictosidine synthase conserved region" evidence="6">
    <location>
        <begin position="216"/>
        <end position="275"/>
    </location>
</feature>
<evidence type="ECO:0000256" key="3">
    <source>
        <dbReference type="ARBA" id="ARBA00022554"/>
    </source>
</evidence>
<evidence type="ECO:0000313" key="7">
    <source>
        <dbReference type="EMBL" id="KCW64824.1"/>
    </source>
</evidence>
<sequence>MNPLLKRGPLSFSFLFVAMLVASPSLVLSFKTLSTSQLGNRYHQLALPKVAGPESIAFDCQGQGPYVGVSDGRILKWEGSRLGWREFSVPTAHRDRKLCDGSKDPEKEQICGRPLGLKFNSATCDLYVADAYYGLLKVGPRGGIAHQLATSGGGVPFNLTNALDIDAWTGAVYFTDSTISYQRSSTFGSYDVGTPCSNLANLHMSEDVSSGLRMISIRNYMLSIENGDKTGRVLKYDPHTKRVTVLLSGLSFPNGLALSKDGSFLVVAETGKLQLLKIPLGPTKTGGHHATPAQVFYSQLARYPDNIKRNDKGEFWVALNSGRGLVLPKTESPDQGSLAQVQDHVDGDEIPWFTKDPVAIKISEGGRVVEMLDGGFGTAFES</sequence>
<comment type="subcellular location">
    <subcellularLocation>
        <location evidence="1">Vacuole</location>
    </subcellularLocation>
</comment>
<evidence type="ECO:0000256" key="1">
    <source>
        <dbReference type="ARBA" id="ARBA00004116"/>
    </source>
</evidence>
<dbReference type="AlphaFoldDB" id="A0A059BFJ1"/>
<dbReference type="Gramene" id="KCW64824">
    <property type="protein sequence ID" value="KCW64824"/>
    <property type="gene ID" value="EUGRSUZ_G02396"/>
</dbReference>
<organism evidence="7">
    <name type="scientific">Eucalyptus grandis</name>
    <name type="common">Flooded gum</name>
    <dbReference type="NCBI Taxonomy" id="71139"/>
    <lineage>
        <taxon>Eukaryota</taxon>
        <taxon>Viridiplantae</taxon>
        <taxon>Streptophyta</taxon>
        <taxon>Embryophyta</taxon>
        <taxon>Tracheophyta</taxon>
        <taxon>Spermatophyta</taxon>
        <taxon>Magnoliopsida</taxon>
        <taxon>eudicotyledons</taxon>
        <taxon>Gunneridae</taxon>
        <taxon>Pentapetalae</taxon>
        <taxon>rosids</taxon>
        <taxon>malvids</taxon>
        <taxon>Myrtales</taxon>
        <taxon>Myrtaceae</taxon>
        <taxon>Myrtoideae</taxon>
        <taxon>Eucalypteae</taxon>
        <taxon>Eucalyptus</taxon>
    </lineage>
</organism>
<feature type="chain" id="PRO_5001568398" description="Strictosidine synthase conserved region domain-containing protein" evidence="5">
    <location>
        <begin position="30"/>
        <end position="382"/>
    </location>
</feature>
<dbReference type="STRING" id="71139.A0A059BFJ1"/>
<dbReference type="Gene3D" id="2.120.10.30">
    <property type="entry name" value="TolB, C-terminal domain"/>
    <property type="match status" value="1"/>
</dbReference>
<keyword evidence="3" id="KW-0926">Vacuole</keyword>
<name>A0A059BFJ1_EUCGR</name>
<gene>
    <name evidence="7" type="ORF">EUGRSUZ_G02396</name>
</gene>
<evidence type="ECO:0000256" key="2">
    <source>
        <dbReference type="ARBA" id="ARBA00009191"/>
    </source>
</evidence>
<dbReference type="GO" id="GO:0016787">
    <property type="term" value="F:hydrolase activity"/>
    <property type="evidence" value="ECO:0000318"/>
    <property type="project" value="GO_Central"/>
</dbReference>
<dbReference type="EMBL" id="KK198759">
    <property type="protein sequence ID" value="KCW64824.1"/>
    <property type="molecule type" value="Genomic_DNA"/>
</dbReference>
<evidence type="ECO:0000256" key="4">
    <source>
        <dbReference type="ARBA" id="ARBA00023180"/>
    </source>
</evidence>
<dbReference type="SUPFAM" id="SSF63829">
    <property type="entry name" value="Calcium-dependent phosphotriesterase"/>
    <property type="match status" value="1"/>
</dbReference>
<dbReference type="InterPro" id="IPR011042">
    <property type="entry name" value="6-blade_b-propeller_TolB-like"/>
</dbReference>
<proteinExistence type="inferred from homology"/>
<dbReference type="PANTHER" id="PTHR10426">
    <property type="entry name" value="STRICTOSIDINE SYNTHASE-RELATED"/>
    <property type="match status" value="1"/>
</dbReference>
<keyword evidence="5" id="KW-0732">Signal</keyword>
<reference evidence="7" key="1">
    <citation type="submission" date="2013-07" db="EMBL/GenBank/DDBJ databases">
        <title>The genome of Eucalyptus grandis.</title>
        <authorList>
            <person name="Schmutz J."/>
            <person name="Hayes R."/>
            <person name="Myburg A."/>
            <person name="Tuskan G."/>
            <person name="Grattapaglia D."/>
            <person name="Rokhsar D.S."/>
        </authorList>
    </citation>
    <scope>NUCLEOTIDE SEQUENCE</scope>
    <source>
        <tissue evidence="7">Leaf extractions</tissue>
    </source>
</reference>
<dbReference type="Pfam" id="PF20067">
    <property type="entry name" value="SSL_N"/>
    <property type="match status" value="1"/>
</dbReference>
<dbReference type="Pfam" id="PF03088">
    <property type="entry name" value="Str_synth"/>
    <property type="match status" value="1"/>
</dbReference>
<dbReference type="InParanoid" id="A0A059BFJ1"/>
<dbReference type="GO" id="GO:0005773">
    <property type="term" value="C:vacuole"/>
    <property type="evidence" value="ECO:0007669"/>
    <property type="project" value="UniProtKB-SubCell"/>
</dbReference>
<evidence type="ECO:0000259" key="6">
    <source>
        <dbReference type="Pfam" id="PF03088"/>
    </source>
</evidence>
<accession>A0A059BFJ1</accession>
<keyword evidence="4" id="KW-0325">Glycoprotein</keyword>
<dbReference type="PANTHER" id="PTHR10426:SF86">
    <property type="entry name" value="PROTEIN STRICTOSIDINE SYNTHASE-LIKE 10-LIKE"/>
    <property type="match status" value="1"/>
</dbReference>